<comment type="catalytic activity">
    <reaction evidence="14 17">
        <text>L-leucine + 2-oxoglutarate = 4-methyl-2-oxopentanoate + L-glutamate</text>
        <dbReference type="Rhea" id="RHEA:18321"/>
        <dbReference type="ChEBI" id="CHEBI:16810"/>
        <dbReference type="ChEBI" id="CHEBI:17865"/>
        <dbReference type="ChEBI" id="CHEBI:29985"/>
        <dbReference type="ChEBI" id="CHEBI:57427"/>
        <dbReference type="EC" id="2.6.1.42"/>
    </reaction>
</comment>
<evidence type="ECO:0000256" key="10">
    <source>
        <dbReference type="ARBA" id="ARBA00022898"/>
    </source>
</evidence>
<evidence type="ECO:0000256" key="11">
    <source>
        <dbReference type="ARBA" id="ARBA00023304"/>
    </source>
</evidence>
<evidence type="ECO:0000256" key="5">
    <source>
        <dbReference type="ARBA" id="ARBA00005072"/>
    </source>
</evidence>
<evidence type="ECO:0000256" key="1">
    <source>
        <dbReference type="ARBA" id="ARBA00001933"/>
    </source>
</evidence>
<dbReference type="FunFam" id="3.20.10.10:FF:000002">
    <property type="entry name" value="D-alanine aminotransferase"/>
    <property type="match status" value="1"/>
</dbReference>
<comment type="pathway">
    <text evidence="3 17">Amino-acid biosynthesis; L-isoleucine biosynthesis; L-isoleucine from 2-oxobutanoate: step 4/4.</text>
</comment>
<evidence type="ECO:0000256" key="8">
    <source>
        <dbReference type="ARBA" id="ARBA00022605"/>
    </source>
</evidence>
<dbReference type="GO" id="GO:0008652">
    <property type="term" value="P:amino acid biosynthetic process"/>
    <property type="evidence" value="ECO:0007669"/>
    <property type="project" value="UniProtKB-KW"/>
</dbReference>
<name>A0AA35CN97_9FIRM</name>
<evidence type="ECO:0000256" key="17">
    <source>
        <dbReference type="RuleBase" id="RU364094"/>
    </source>
</evidence>
<keyword evidence="7 17" id="KW-0032">Aminotransferase</keyword>
<comment type="pathway">
    <text evidence="5 17">Amino-acid biosynthesis; L-leucine biosynthesis; L-leucine from 3-methyl-2-oxobutanoate: step 4/4.</text>
</comment>
<keyword evidence="8 17" id="KW-0028">Amino-acid biosynthesis</keyword>
<dbReference type="AlphaFoldDB" id="A0AA35CN97"/>
<dbReference type="RefSeq" id="WP_264842850.1">
    <property type="nucleotide sequence ID" value="NZ_AP025628.1"/>
</dbReference>
<evidence type="ECO:0000256" key="4">
    <source>
        <dbReference type="ARBA" id="ARBA00004931"/>
    </source>
</evidence>
<comment type="pathway">
    <text evidence="4 17">Amino-acid biosynthesis; L-valine biosynthesis; L-valine from pyruvate: step 4/4.</text>
</comment>
<dbReference type="SUPFAM" id="SSF56752">
    <property type="entry name" value="D-aminoacid aminotransferase-like PLP-dependent enzymes"/>
    <property type="match status" value="1"/>
</dbReference>
<evidence type="ECO:0000256" key="12">
    <source>
        <dbReference type="ARBA" id="ARBA00048212"/>
    </source>
</evidence>
<dbReference type="NCBIfam" id="NF005146">
    <property type="entry name" value="PRK06606.1"/>
    <property type="match status" value="1"/>
</dbReference>
<gene>
    <name evidence="17" type="primary">ilvE</name>
    <name evidence="18" type="ORF">caldi_33470</name>
</gene>
<evidence type="ECO:0000313" key="18">
    <source>
        <dbReference type="EMBL" id="BDG62257.1"/>
    </source>
</evidence>
<evidence type="ECO:0000256" key="9">
    <source>
        <dbReference type="ARBA" id="ARBA00022679"/>
    </source>
</evidence>
<dbReference type="GO" id="GO:0004084">
    <property type="term" value="F:branched-chain-amino-acid transaminase activity"/>
    <property type="evidence" value="ECO:0007669"/>
    <property type="project" value="UniProtKB-EC"/>
</dbReference>
<dbReference type="InterPro" id="IPR043131">
    <property type="entry name" value="BCAT-like_N"/>
</dbReference>
<reference evidence="18" key="1">
    <citation type="submission" date="2022-03" db="EMBL/GenBank/DDBJ databases">
        <title>Complete genome sequence of Caldinitratiruptor microaerophilus.</title>
        <authorList>
            <person name="Mukaiyama R."/>
            <person name="Nishiyama T."/>
            <person name="Ueda K."/>
        </authorList>
    </citation>
    <scope>NUCLEOTIDE SEQUENCE</scope>
    <source>
        <strain evidence="18">JCM 16183</strain>
    </source>
</reference>
<keyword evidence="19" id="KW-1185">Reference proteome</keyword>
<dbReference type="EC" id="2.6.1.42" evidence="17"/>
<evidence type="ECO:0000256" key="2">
    <source>
        <dbReference type="ARBA" id="ARBA00003109"/>
    </source>
</evidence>
<organism evidence="18 19">
    <name type="scientific">Caldinitratiruptor microaerophilus</name>
    <dbReference type="NCBI Taxonomy" id="671077"/>
    <lineage>
        <taxon>Bacteria</taxon>
        <taxon>Bacillati</taxon>
        <taxon>Bacillota</taxon>
        <taxon>Clostridia</taxon>
        <taxon>Eubacteriales</taxon>
        <taxon>Symbiobacteriaceae</taxon>
        <taxon>Caldinitratiruptor</taxon>
    </lineage>
</organism>
<evidence type="ECO:0000256" key="16">
    <source>
        <dbReference type="RuleBase" id="RU004516"/>
    </source>
</evidence>
<dbReference type="Gene3D" id="3.30.470.10">
    <property type="match status" value="1"/>
</dbReference>
<comment type="cofactor">
    <cofactor evidence="1 16">
        <name>pyridoxal 5'-phosphate</name>
        <dbReference type="ChEBI" id="CHEBI:597326"/>
    </cofactor>
</comment>
<keyword evidence="10 16" id="KW-0663">Pyridoxal phosphate</keyword>
<dbReference type="InterPro" id="IPR050571">
    <property type="entry name" value="Class-IV_PLP-Dep_Aminotrnsfr"/>
</dbReference>
<dbReference type="PROSITE" id="PS00770">
    <property type="entry name" value="AA_TRANSFER_CLASS_4"/>
    <property type="match status" value="1"/>
</dbReference>
<dbReference type="Proteomes" id="UP001163687">
    <property type="component" value="Chromosome"/>
</dbReference>
<sequence>MSANPVAQQGVAGGRHGVDLDSWAYFGGEFVRLRDANVNIATHALNYGTGVFEGIRAYWNPAQKQLYGLKVEEHYRRMERNCRLLKIRLPESPAKLTEITVELLRRNGFQQDVYIRPIAFKSSLAIGVKLSGLEDAFGIFMAPMGDYIDTQKGLHLTVSSWRRLDDNDIPGRGKLTGSYLNAALAVDDARSAGFDDAIMLTADGHVSEGSAANLFMVREGRLITTPVTDAILEGITRRALMEMAGDLGIPVEVRTIDRTELYLADELFLCGTGVQIAPVTQVDFRPVGDGKVGPIARRLQQEYIAACRGENERYRHWIVPVYA</sequence>
<dbReference type="InterPro" id="IPR043132">
    <property type="entry name" value="BCAT-like_C"/>
</dbReference>
<protein>
    <recommendedName>
        <fullName evidence="17">Branched-chain-amino-acid aminotransferase</fullName>
        <shortName evidence="17">BCAT</shortName>
        <ecNumber evidence="17">2.6.1.42</ecNumber>
    </recommendedName>
</protein>
<dbReference type="InterPro" id="IPR036038">
    <property type="entry name" value="Aminotransferase-like"/>
</dbReference>
<dbReference type="InterPro" id="IPR018300">
    <property type="entry name" value="Aminotrans_IV_CS"/>
</dbReference>
<proteinExistence type="inferred from homology"/>
<evidence type="ECO:0000256" key="3">
    <source>
        <dbReference type="ARBA" id="ARBA00004824"/>
    </source>
</evidence>
<keyword evidence="9 17" id="KW-0808">Transferase</keyword>
<comment type="catalytic activity">
    <reaction evidence="13 17">
        <text>L-isoleucine + 2-oxoglutarate = (S)-3-methyl-2-oxopentanoate + L-glutamate</text>
        <dbReference type="Rhea" id="RHEA:24801"/>
        <dbReference type="ChEBI" id="CHEBI:16810"/>
        <dbReference type="ChEBI" id="CHEBI:29985"/>
        <dbReference type="ChEBI" id="CHEBI:35146"/>
        <dbReference type="ChEBI" id="CHEBI:58045"/>
        <dbReference type="EC" id="2.6.1.42"/>
    </reaction>
</comment>
<dbReference type="EMBL" id="AP025628">
    <property type="protein sequence ID" value="BDG62257.1"/>
    <property type="molecule type" value="Genomic_DNA"/>
</dbReference>
<comment type="catalytic activity">
    <reaction evidence="12 17">
        <text>L-valine + 2-oxoglutarate = 3-methyl-2-oxobutanoate + L-glutamate</text>
        <dbReference type="Rhea" id="RHEA:24813"/>
        <dbReference type="ChEBI" id="CHEBI:11851"/>
        <dbReference type="ChEBI" id="CHEBI:16810"/>
        <dbReference type="ChEBI" id="CHEBI:29985"/>
        <dbReference type="ChEBI" id="CHEBI:57762"/>
        <dbReference type="EC" id="2.6.1.42"/>
    </reaction>
</comment>
<dbReference type="InterPro" id="IPR005785">
    <property type="entry name" value="B_amino_transI"/>
</dbReference>
<dbReference type="KEGG" id="cmic:caldi_33470"/>
<dbReference type="InterPro" id="IPR001544">
    <property type="entry name" value="Aminotrans_IV"/>
</dbReference>
<dbReference type="Gene3D" id="3.20.10.10">
    <property type="entry name" value="D-amino Acid Aminotransferase, subunit A, domain 2"/>
    <property type="match status" value="1"/>
</dbReference>
<dbReference type="Pfam" id="PF01063">
    <property type="entry name" value="Aminotran_4"/>
    <property type="match status" value="1"/>
</dbReference>
<evidence type="ECO:0000256" key="6">
    <source>
        <dbReference type="ARBA" id="ARBA00009320"/>
    </source>
</evidence>
<evidence type="ECO:0000256" key="14">
    <source>
        <dbReference type="ARBA" id="ARBA00049229"/>
    </source>
</evidence>
<dbReference type="PANTHER" id="PTHR42743:SF4">
    <property type="entry name" value="BRANCHED-CHAIN-AMINO-ACID AMINOTRANSFERASE-RELATED"/>
    <property type="match status" value="1"/>
</dbReference>
<keyword evidence="11 17" id="KW-0100">Branched-chain amino acid biosynthesis</keyword>
<evidence type="ECO:0000256" key="7">
    <source>
        <dbReference type="ARBA" id="ARBA00022576"/>
    </source>
</evidence>
<comment type="similarity">
    <text evidence="6 15">Belongs to the class-IV pyridoxal-phosphate-dependent aminotransferase family.</text>
</comment>
<dbReference type="GO" id="GO:0009082">
    <property type="term" value="P:branched-chain amino acid biosynthetic process"/>
    <property type="evidence" value="ECO:0007669"/>
    <property type="project" value="UniProtKB-KW"/>
</dbReference>
<evidence type="ECO:0000313" key="19">
    <source>
        <dbReference type="Proteomes" id="UP001163687"/>
    </source>
</evidence>
<dbReference type="NCBIfam" id="TIGR01122">
    <property type="entry name" value="ilvE_I"/>
    <property type="match status" value="1"/>
</dbReference>
<evidence type="ECO:0000256" key="13">
    <source>
        <dbReference type="ARBA" id="ARBA00048798"/>
    </source>
</evidence>
<evidence type="ECO:0000256" key="15">
    <source>
        <dbReference type="RuleBase" id="RU004106"/>
    </source>
</evidence>
<accession>A0AA35CN97</accession>
<comment type="function">
    <text evidence="2 17">Acts on leucine, isoleucine and valine.</text>
</comment>
<dbReference type="PANTHER" id="PTHR42743">
    <property type="entry name" value="AMINO-ACID AMINOTRANSFERASE"/>
    <property type="match status" value="1"/>
</dbReference>